<dbReference type="Proteomes" id="UP000067476">
    <property type="component" value="Chromosome"/>
</dbReference>
<evidence type="ECO:0000313" key="1">
    <source>
        <dbReference type="EMBL" id="AKX34617.1"/>
    </source>
</evidence>
<name>A0A0K1W3D3_9MOLU</name>
<dbReference type="KEGG" id="sll:SLITO_v1c10060"/>
<dbReference type="PATRIC" id="fig|216942.3.peg.1022"/>
<gene>
    <name evidence="1" type="ORF">SLITO_v1c10060</name>
</gene>
<sequence>MKKIDLDKIATNAWSNALECKCGAKEDEFDIHRLCLVCQKPMNYNKHYSKDYTDDCWNIKFCNNEFYNDNQFSGITLAVHKKCII</sequence>
<reference evidence="1 2" key="1">
    <citation type="journal article" date="2015" name="Genome Announc.">
        <title>Complete Genome Sequence of Spiroplasma litorale TN-1T (DSM 21781), a Bacterium Isolated from a Green-Eyed Horsefly (Tabanus nigrovittatus).</title>
        <authorList>
            <person name="Lo W.S."/>
            <person name="Lai Y.C."/>
            <person name="Lien Y.W."/>
            <person name="Wang T.H."/>
            <person name="Kuo C.H."/>
        </authorList>
    </citation>
    <scope>NUCLEOTIDE SEQUENCE [LARGE SCALE GENOMIC DNA]</scope>
    <source>
        <strain evidence="1 2">TN-1</strain>
    </source>
</reference>
<dbReference type="EMBL" id="CP012357">
    <property type="protein sequence ID" value="AKX34617.1"/>
    <property type="molecule type" value="Genomic_DNA"/>
</dbReference>
<organism evidence="1 2">
    <name type="scientific">Spiroplasma litorale</name>
    <dbReference type="NCBI Taxonomy" id="216942"/>
    <lineage>
        <taxon>Bacteria</taxon>
        <taxon>Bacillati</taxon>
        <taxon>Mycoplasmatota</taxon>
        <taxon>Mollicutes</taxon>
        <taxon>Entomoplasmatales</taxon>
        <taxon>Spiroplasmataceae</taxon>
        <taxon>Spiroplasma</taxon>
    </lineage>
</organism>
<dbReference type="STRING" id="216942.SLITO_v1c10060"/>
<dbReference type="OrthoDB" id="389703at2"/>
<evidence type="ECO:0000313" key="2">
    <source>
        <dbReference type="Proteomes" id="UP000067476"/>
    </source>
</evidence>
<protein>
    <submittedName>
        <fullName evidence="1">Uncharacterized protein</fullName>
    </submittedName>
</protein>
<dbReference type="AlphaFoldDB" id="A0A0K1W3D3"/>
<accession>A0A0K1W3D3</accession>
<keyword evidence="2" id="KW-1185">Reference proteome</keyword>
<dbReference type="RefSeq" id="WP_075058696.1">
    <property type="nucleotide sequence ID" value="NZ_CP012357.1"/>
</dbReference>
<proteinExistence type="predicted"/>